<evidence type="ECO:0000313" key="2">
    <source>
        <dbReference type="EMBL" id="OJZ81084.1"/>
    </source>
</evidence>
<dbReference type="VEuPathDB" id="FungiDB:ASPFODRAFT_75668"/>
<proteinExistence type="predicted"/>
<sequence>MAPSTVVLVPGAWHQPSCMRQLQDELTSRGLNATTVAHPSIGNTSPPLETMVDDWASLHATIEKLADDGHFVTVVAHSYGGAVTSGAAEGLGVAERRAAGKAGGIVKIVYLAAFVVPKGQTLLGYFGGVAPTYWEFKGDLLYANNPEISDPANLFYNDLPRDVQDYWISQLLPMTAACSQDQTLPLEIQEDIVATMGSVTTLTLDSSHSPFLSMPRDVALLVQQAVEEGLEQATGVGTSTA</sequence>
<dbReference type="Proteomes" id="UP000184063">
    <property type="component" value="Unassembled WGS sequence"/>
</dbReference>
<evidence type="ECO:0000259" key="1">
    <source>
        <dbReference type="Pfam" id="PF12697"/>
    </source>
</evidence>
<feature type="domain" description="AB hydrolase-1" evidence="1">
    <location>
        <begin position="6"/>
        <end position="219"/>
    </location>
</feature>
<gene>
    <name evidence="2" type="ORF">ASPFODRAFT_75668</name>
</gene>
<dbReference type="AlphaFoldDB" id="A0A1M3T2U6"/>
<dbReference type="InterPro" id="IPR029058">
    <property type="entry name" value="AB_hydrolase_fold"/>
</dbReference>
<dbReference type="PANTHER" id="PTHR37017">
    <property type="entry name" value="AB HYDROLASE-1 DOMAIN-CONTAINING PROTEIN-RELATED"/>
    <property type="match status" value="1"/>
</dbReference>
<dbReference type="Gene3D" id="3.40.50.1820">
    <property type="entry name" value="alpha/beta hydrolase"/>
    <property type="match status" value="1"/>
</dbReference>
<evidence type="ECO:0000313" key="3">
    <source>
        <dbReference type="Proteomes" id="UP000184063"/>
    </source>
</evidence>
<name>A0A1M3T2U6_ASPLC</name>
<dbReference type="SUPFAM" id="SSF53474">
    <property type="entry name" value="alpha/beta-Hydrolases"/>
    <property type="match status" value="1"/>
</dbReference>
<accession>A0A1M3T2U6</accession>
<dbReference type="InterPro" id="IPR052897">
    <property type="entry name" value="Sec-Metab_Biosynth_Hydrolase"/>
</dbReference>
<reference evidence="3" key="1">
    <citation type="journal article" date="2017" name="Genome Biol.">
        <title>Comparative genomics reveals high biological diversity and specific adaptations in the industrially and medically important fungal genus Aspergillus.</title>
        <authorList>
            <person name="de Vries R.P."/>
            <person name="Riley R."/>
            <person name="Wiebenga A."/>
            <person name="Aguilar-Osorio G."/>
            <person name="Amillis S."/>
            <person name="Uchima C.A."/>
            <person name="Anderluh G."/>
            <person name="Asadollahi M."/>
            <person name="Askin M."/>
            <person name="Barry K."/>
            <person name="Battaglia E."/>
            <person name="Bayram O."/>
            <person name="Benocci T."/>
            <person name="Braus-Stromeyer S.A."/>
            <person name="Caldana C."/>
            <person name="Canovas D."/>
            <person name="Cerqueira G.C."/>
            <person name="Chen F."/>
            <person name="Chen W."/>
            <person name="Choi C."/>
            <person name="Clum A."/>
            <person name="Dos Santos R.A."/>
            <person name="Damasio A.R."/>
            <person name="Diallinas G."/>
            <person name="Emri T."/>
            <person name="Fekete E."/>
            <person name="Flipphi M."/>
            <person name="Freyberg S."/>
            <person name="Gallo A."/>
            <person name="Gournas C."/>
            <person name="Habgood R."/>
            <person name="Hainaut M."/>
            <person name="Harispe M.L."/>
            <person name="Henrissat B."/>
            <person name="Hilden K.S."/>
            <person name="Hope R."/>
            <person name="Hossain A."/>
            <person name="Karabika E."/>
            <person name="Karaffa L."/>
            <person name="Karanyi Z."/>
            <person name="Krasevec N."/>
            <person name="Kuo A."/>
            <person name="Kusch H."/>
            <person name="LaButti K."/>
            <person name="Lagendijk E.L."/>
            <person name="Lapidus A."/>
            <person name="Levasseur A."/>
            <person name="Lindquist E."/>
            <person name="Lipzen A."/>
            <person name="Logrieco A.F."/>
            <person name="MacCabe A."/>
            <person name="Maekelae M.R."/>
            <person name="Malavazi I."/>
            <person name="Melin P."/>
            <person name="Meyer V."/>
            <person name="Mielnichuk N."/>
            <person name="Miskei M."/>
            <person name="Molnar A.P."/>
            <person name="Mule G."/>
            <person name="Ngan C.Y."/>
            <person name="Orejas M."/>
            <person name="Orosz E."/>
            <person name="Ouedraogo J.P."/>
            <person name="Overkamp K.M."/>
            <person name="Park H.-S."/>
            <person name="Perrone G."/>
            <person name="Piumi F."/>
            <person name="Punt P.J."/>
            <person name="Ram A.F."/>
            <person name="Ramon A."/>
            <person name="Rauscher S."/>
            <person name="Record E."/>
            <person name="Riano-Pachon D.M."/>
            <person name="Robert V."/>
            <person name="Roehrig J."/>
            <person name="Ruller R."/>
            <person name="Salamov A."/>
            <person name="Salih N.S."/>
            <person name="Samson R.A."/>
            <person name="Sandor E."/>
            <person name="Sanguinetti M."/>
            <person name="Schuetze T."/>
            <person name="Sepcic K."/>
            <person name="Shelest E."/>
            <person name="Sherlock G."/>
            <person name="Sophianopoulou V."/>
            <person name="Squina F.M."/>
            <person name="Sun H."/>
            <person name="Susca A."/>
            <person name="Todd R.B."/>
            <person name="Tsang A."/>
            <person name="Unkles S.E."/>
            <person name="van de Wiele N."/>
            <person name="van Rossen-Uffink D."/>
            <person name="Oliveira J.V."/>
            <person name="Vesth T.C."/>
            <person name="Visser J."/>
            <person name="Yu J.-H."/>
            <person name="Zhou M."/>
            <person name="Andersen M.R."/>
            <person name="Archer D.B."/>
            <person name="Baker S.E."/>
            <person name="Benoit I."/>
            <person name="Brakhage A.A."/>
            <person name="Braus G.H."/>
            <person name="Fischer R."/>
            <person name="Frisvad J.C."/>
            <person name="Goldman G.H."/>
            <person name="Houbraken J."/>
            <person name="Oakley B."/>
            <person name="Pocsi I."/>
            <person name="Scazzocchio C."/>
            <person name="Seiboth B."/>
            <person name="vanKuyk P.A."/>
            <person name="Wortman J."/>
            <person name="Dyer P.S."/>
            <person name="Grigoriev I.V."/>
        </authorList>
    </citation>
    <scope>NUCLEOTIDE SEQUENCE [LARGE SCALE GENOMIC DNA]</scope>
    <source>
        <strain evidence="3">CBS 106.47</strain>
    </source>
</reference>
<dbReference type="OrthoDB" id="1263307at2759"/>
<dbReference type="Pfam" id="PF12697">
    <property type="entry name" value="Abhydrolase_6"/>
    <property type="match status" value="1"/>
</dbReference>
<protein>
    <recommendedName>
        <fullName evidence="1">AB hydrolase-1 domain-containing protein</fullName>
    </recommendedName>
</protein>
<organism evidence="2 3">
    <name type="scientific">Aspergillus luchuensis (strain CBS 106.47)</name>
    <dbReference type="NCBI Taxonomy" id="1137211"/>
    <lineage>
        <taxon>Eukaryota</taxon>
        <taxon>Fungi</taxon>
        <taxon>Dikarya</taxon>
        <taxon>Ascomycota</taxon>
        <taxon>Pezizomycotina</taxon>
        <taxon>Eurotiomycetes</taxon>
        <taxon>Eurotiomycetidae</taxon>
        <taxon>Eurotiales</taxon>
        <taxon>Aspergillaceae</taxon>
        <taxon>Aspergillus</taxon>
        <taxon>Aspergillus subgen. Circumdati</taxon>
    </lineage>
</organism>
<dbReference type="EMBL" id="KV878252">
    <property type="protein sequence ID" value="OJZ81084.1"/>
    <property type="molecule type" value="Genomic_DNA"/>
</dbReference>
<dbReference type="InterPro" id="IPR000073">
    <property type="entry name" value="AB_hydrolase_1"/>
</dbReference>
<dbReference type="PANTHER" id="PTHR37017:SF11">
    <property type="entry name" value="ESTERASE_LIPASE_THIOESTERASE DOMAIN-CONTAINING PROTEIN"/>
    <property type="match status" value="1"/>
</dbReference>